<evidence type="ECO:0000313" key="8">
    <source>
        <dbReference type="Proteomes" id="UP000005408"/>
    </source>
</evidence>
<evidence type="ECO:0000256" key="1">
    <source>
        <dbReference type="ARBA" id="ARBA00004141"/>
    </source>
</evidence>
<feature type="transmembrane region" description="Helical" evidence="6">
    <location>
        <begin position="536"/>
        <end position="552"/>
    </location>
</feature>
<dbReference type="PANTHER" id="PTHR19444">
    <property type="entry name" value="UNC-93 RELATED"/>
    <property type="match status" value="1"/>
</dbReference>
<dbReference type="SUPFAM" id="SSF103473">
    <property type="entry name" value="MFS general substrate transporter"/>
    <property type="match status" value="1"/>
</dbReference>
<feature type="transmembrane region" description="Helical" evidence="6">
    <location>
        <begin position="558"/>
        <end position="575"/>
    </location>
</feature>
<evidence type="ECO:0000256" key="3">
    <source>
        <dbReference type="ARBA" id="ARBA00022692"/>
    </source>
</evidence>
<protein>
    <recommendedName>
        <fullName evidence="9">Unc-93-like protein A</fullName>
    </recommendedName>
</protein>
<keyword evidence="3 6" id="KW-0812">Transmembrane</keyword>
<accession>A0A8W8JRD5</accession>
<evidence type="ECO:0000256" key="4">
    <source>
        <dbReference type="ARBA" id="ARBA00022989"/>
    </source>
</evidence>
<feature type="transmembrane region" description="Helical" evidence="6">
    <location>
        <begin position="403"/>
        <end position="421"/>
    </location>
</feature>
<reference evidence="7" key="1">
    <citation type="submission" date="2022-08" db="UniProtKB">
        <authorList>
            <consortium name="EnsemblMetazoa"/>
        </authorList>
    </citation>
    <scope>IDENTIFICATION</scope>
    <source>
        <strain evidence="7">05x7-T-G4-1.051#20</strain>
    </source>
</reference>
<feature type="transmembrane region" description="Helical" evidence="6">
    <location>
        <begin position="231"/>
        <end position="260"/>
    </location>
</feature>
<dbReference type="GO" id="GO:0055120">
    <property type="term" value="C:striated muscle dense body"/>
    <property type="evidence" value="ECO:0007669"/>
    <property type="project" value="TreeGrafter"/>
</dbReference>
<proteinExistence type="inferred from homology"/>
<evidence type="ECO:0000313" key="7">
    <source>
        <dbReference type="EnsemblMetazoa" id="G20692.1:cds"/>
    </source>
</evidence>
<keyword evidence="5 6" id="KW-0472">Membrane</keyword>
<evidence type="ECO:0000256" key="6">
    <source>
        <dbReference type="SAM" id="Phobius"/>
    </source>
</evidence>
<evidence type="ECO:0000256" key="5">
    <source>
        <dbReference type="ARBA" id="ARBA00023136"/>
    </source>
</evidence>
<keyword evidence="8" id="KW-1185">Reference proteome</keyword>
<evidence type="ECO:0008006" key="9">
    <source>
        <dbReference type="Google" id="ProtNLM"/>
    </source>
</evidence>
<feature type="transmembrane region" description="Helical" evidence="6">
    <location>
        <begin position="176"/>
        <end position="200"/>
    </location>
</feature>
<comment type="similarity">
    <text evidence="2">Belongs to the unc-93 family.</text>
</comment>
<feature type="transmembrane region" description="Helical" evidence="6">
    <location>
        <begin position="347"/>
        <end position="368"/>
    </location>
</feature>
<evidence type="ECO:0000256" key="2">
    <source>
        <dbReference type="ARBA" id="ARBA00009172"/>
    </source>
</evidence>
<dbReference type="GO" id="GO:0015459">
    <property type="term" value="F:potassium channel regulator activity"/>
    <property type="evidence" value="ECO:0007669"/>
    <property type="project" value="TreeGrafter"/>
</dbReference>
<feature type="transmembrane region" description="Helical" evidence="6">
    <location>
        <begin position="272"/>
        <end position="291"/>
    </location>
</feature>
<dbReference type="Proteomes" id="UP000005408">
    <property type="component" value="Unassembled WGS sequence"/>
</dbReference>
<feature type="transmembrane region" description="Helical" evidence="6">
    <location>
        <begin position="427"/>
        <end position="460"/>
    </location>
</feature>
<dbReference type="GO" id="GO:0006937">
    <property type="term" value="P:regulation of muscle contraction"/>
    <property type="evidence" value="ECO:0007669"/>
    <property type="project" value="TreeGrafter"/>
</dbReference>
<dbReference type="GO" id="GO:0005886">
    <property type="term" value="C:plasma membrane"/>
    <property type="evidence" value="ECO:0007669"/>
    <property type="project" value="TreeGrafter"/>
</dbReference>
<dbReference type="InterPro" id="IPR051951">
    <property type="entry name" value="UNC-93_regulatory"/>
</dbReference>
<dbReference type="Pfam" id="PF05978">
    <property type="entry name" value="UNC-93"/>
    <property type="match status" value="1"/>
</dbReference>
<dbReference type="PANTHER" id="PTHR19444:SF11">
    <property type="entry name" value="UNC93-LIKE PROTEIN"/>
    <property type="match status" value="1"/>
</dbReference>
<dbReference type="Gene3D" id="1.20.1250.20">
    <property type="entry name" value="MFS general substrate transporter like domains"/>
    <property type="match status" value="2"/>
</dbReference>
<dbReference type="GO" id="GO:0043266">
    <property type="term" value="P:regulation of potassium ion transport"/>
    <property type="evidence" value="ECO:0007669"/>
    <property type="project" value="TreeGrafter"/>
</dbReference>
<dbReference type="AlphaFoldDB" id="A0A8W8JRD5"/>
<organism evidence="7 8">
    <name type="scientific">Magallana gigas</name>
    <name type="common">Pacific oyster</name>
    <name type="synonym">Crassostrea gigas</name>
    <dbReference type="NCBI Taxonomy" id="29159"/>
    <lineage>
        <taxon>Eukaryota</taxon>
        <taxon>Metazoa</taxon>
        <taxon>Spiralia</taxon>
        <taxon>Lophotrochozoa</taxon>
        <taxon>Mollusca</taxon>
        <taxon>Bivalvia</taxon>
        <taxon>Autobranchia</taxon>
        <taxon>Pteriomorphia</taxon>
        <taxon>Ostreida</taxon>
        <taxon>Ostreoidea</taxon>
        <taxon>Ostreidae</taxon>
        <taxon>Magallana</taxon>
    </lineage>
</organism>
<feature type="transmembrane region" description="Helical" evidence="6">
    <location>
        <begin position="143"/>
        <end position="164"/>
    </location>
</feature>
<dbReference type="InterPro" id="IPR036259">
    <property type="entry name" value="MFS_trans_sf"/>
</dbReference>
<feature type="transmembrane region" description="Helical" evidence="6">
    <location>
        <begin position="499"/>
        <end position="524"/>
    </location>
</feature>
<feature type="transmembrane region" description="Helical" evidence="6">
    <location>
        <begin position="207"/>
        <end position="225"/>
    </location>
</feature>
<feature type="transmembrane region" description="Helical" evidence="6">
    <location>
        <begin position="467"/>
        <end position="487"/>
    </location>
</feature>
<keyword evidence="4 6" id="KW-1133">Transmembrane helix</keyword>
<name>A0A8W8JRD5_MAGGI</name>
<comment type="subcellular location">
    <subcellularLocation>
        <location evidence="1">Membrane</location>
        <topology evidence="1">Multi-pass membrane protein</topology>
    </subcellularLocation>
</comment>
<dbReference type="EnsemblMetazoa" id="G20692.1">
    <property type="protein sequence ID" value="G20692.1:cds"/>
    <property type="gene ID" value="G20692"/>
</dbReference>
<sequence>MRHQAEIDRGRISLLTIVYITAPIPSLTLLPSPPHPKQIRIGSSLAVSWDPRVLPPLLRGAGFVDKMATGMSNMEVCREKLLMASLKAPSQQHINANLLVSLPDFDKSRRRSTIHSYTLSNYHSLPHDPETLRTVREMSHGKALKNVIVLGIAFMFIFTAFVSLQGLQSSLHIESGVGVFSLSSIYVGTIISCFFAPWIIQRFTTKWTMVITFVFFTGYFAGNFHPEHYMLIPLGALLGLLAGPLFSAQATSITTIALAYAEHSHISDQDHVINKFMGIFCGLYRTSNIWGNLITTLVINKNTTGAGEFQLNHSNISCGSRYCLKNNSSNEDLSQDLITTIDNSTKVMLLSIYMGCGVMGIVTLISLFDQHKRRRKNHHYNDDELTSSEIFLSTLKMFKDSKCQLLILIVVFVGLEQGFMFSDFTQAYIACTLGVSQIGPIMMCFGAVSSISCILIGIVASRHIKRFAFIVAGATFNVGLLIVLWLWKPTLDDVPNFFVVAGCLGLCDAIWQTQTYTLFGVLFIDKQEAAFSCYRMLYATGCAIAFGYSYFLCVQTKVIVLAGVLILALFLYCVIEMKVQLQSQHIRDIVALYELQWIPELCLLMEKADDLYVRCISHLVNYVALFE</sequence>
<dbReference type="InterPro" id="IPR010291">
    <property type="entry name" value="Ion_channel_UNC-93"/>
</dbReference>